<dbReference type="GO" id="GO:0000976">
    <property type="term" value="F:transcription cis-regulatory region binding"/>
    <property type="evidence" value="ECO:0007669"/>
    <property type="project" value="TreeGrafter"/>
</dbReference>
<evidence type="ECO:0000256" key="1">
    <source>
        <dbReference type="ARBA" id="ARBA00023015"/>
    </source>
</evidence>
<dbReference type="Proteomes" id="UP001155240">
    <property type="component" value="Unassembled WGS sequence"/>
</dbReference>
<evidence type="ECO:0000313" key="6">
    <source>
        <dbReference type="Proteomes" id="UP001155240"/>
    </source>
</evidence>
<organism evidence="5 6">
    <name type="scientific">Rathayibacter rubneri</name>
    <dbReference type="NCBI Taxonomy" id="2950106"/>
    <lineage>
        <taxon>Bacteria</taxon>
        <taxon>Bacillati</taxon>
        <taxon>Actinomycetota</taxon>
        <taxon>Actinomycetes</taxon>
        <taxon>Micrococcales</taxon>
        <taxon>Microbacteriaceae</taxon>
        <taxon>Rathayibacter</taxon>
    </lineage>
</organism>
<evidence type="ECO:0000259" key="4">
    <source>
        <dbReference type="PROSITE" id="PS50932"/>
    </source>
</evidence>
<dbReference type="CDD" id="cd06267">
    <property type="entry name" value="PBP1_LacI_sugar_binding-like"/>
    <property type="match status" value="1"/>
</dbReference>
<dbReference type="Pfam" id="PF13377">
    <property type="entry name" value="Peripla_BP_3"/>
    <property type="match status" value="1"/>
</dbReference>
<reference evidence="5" key="1">
    <citation type="submission" date="2022-06" db="EMBL/GenBank/DDBJ databases">
        <title>Whole genome shotgun sequencing (WGS) of Rathayibacter sp. ZW T2_19, isolated from stored onions (Allium cepa).</title>
        <authorList>
            <person name="Stoll D.A."/>
            <person name="Huch M."/>
        </authorList>
    </citation>
    <scope>NUCLEOTIDE SEQUENCE</scope>
    <source>
        <strain evidence="5">ZW T2_19</strain>
    </source>
</reference>
<dbReference type="InterPro" id="IPR010982">
    <property type="entry name" value="Lambda_DNA-bd_dom_sf"/>
</dbReference>
<dbReference type="Gene3D" id="3.40.50.2300">
    <property type="match status" value="2"/>
</dbReference>
<dbReference type="Pfam" id="PF00356">
    <property type="entry name" value="LacI"/>
    <property type="match status" value="1"/>
</dbReference>
<protein>
    <submittedName>
        <fullName evidence="5">LacI family transcriptional regulator</fullName>
    </submittedName>
</protein>
<dbReference type="PRINTS" id="PR00036">
    <property type="entry name" value="HTHLACI"/>
</dbReference>
<gene>
    <name evidence="5" type="ORF">NB037_02365</name>
</gene>
<dbReference type="PANTHER" id="PTHR30146">
    <property type="entry name" value="LACI-RELATED TRANSCRIPTIONAL REPRESSOR"/>
    <property type="match status" value="1"/>
</dbReference>
<dbReference type="PROSITE" id="PS00356">
    <property type="entry name" value="HTH_LACI_1"/>
    <property type="match status" value="1"/>
</dbReference>
<keyword evidence="1" id="KW-0805">Transcription regulation</keyword>
<comment type="caution">
    <text evidence="5">The sequence shown here is derived from an EMBL/GenBank/DDBJ whole genome shotgun (WGS) entry which is preliminary data.</text>
</comment>
<proteinExistence type="predicted"/>
<dbReference type="SUPFAM" id="SSF47413">
    <property type="entry name" value="lambda repressor-like DNA-binding domains"/>
    <property type="match status" value="1"/>
</dbReference>
<dbReference type="PROSITE" id="PS50932">
    <property type="entry name" value="HTH_LACI_2"/>
    <property type="match status" value="1"/>
</dbReference>
<evidence type="ECO:0000313" key="5">
    <source>
        <dbReference type="EMBL" id="MCM6761253.1"/>
    </source>
</evidence>
<evidence type="ECO:0000256" key="2">
    <source>
        <dbReference type="ARBA" id="ARBA00023125"/>
    </source>
</evidence>
<keyword evidence="3" id="KW-0804">Transcription</keyword>
<name>A0A9X2DX81_9MICO</name>
<dbReference type="InterPro" id="IPR000843">
    <property type="entry name" value="HTH_LacI"/>
</dbReference>
<keyword evidence="6" id="KW-1185">Reference proteome</keyword>
<dbReference type="EMBL" id="JAMRYM010000003">
    <property type="protein sequence ID" value="MCM6761253.1"/>
    <property type="molecule type" value="Genomic_DNA"/>
</dbReference>
<feature type="domain" description="HTH lacI-type" evidence="4">
    <location>
        <begin position="13"/>
        <end position="68"/>
    </location>
</feature>
<keyword evidence="2" id="KW-0238">DNA-binding</keyword>
<dbReference type="SMART" id="SM00354">
    <property type="entry name" value="HTH_LACI"/>
    <property type="match status" value="1"/>
</dbReference>
<sequence>MPQEGTAIRTGPATLEDVAALAGVSRATASRVLNPSARTVGAANRKKVEAAAAELGYVVNASAQTIARGRSDSIAFVVNAIPDDYLSPIAAGVFHAADAADLMVTMVSTNESAARARRIISVFRGLRPRLLILAGSRHVDDAAFGPVVDELRAFEADGGRVVVIGQVGLPFDTVSIDNVGVGRAIARAFLDLGYEQFTVFAGPAKAVTPRDRADGILAEFADAGIHLPPDRIITGAFSREGGYVAAGEFLRRRSDTEAILATADAVALGAIARLREAGVKLPGDVAISGVDDLLALRDVTPALTTVRLPWNEVGVIALELGLEPAPTDGPRTRTLSGHVVLRESSPRLVPGG</sequence>
<dbReference type="SUPFAM" id="SSF53822">
    <property type="entry name" value="Periplasmic binding protein-like I"/>
    <property type="match status" value="1"/>
</dbReference>
<dbReference type="InterPro" id="IPR028082">
    <property type="entry name" value="Peripla_BP_I"/>
</dbReference>
<dbReference type="Gene3D" id="1.10.260.40">
    <property type="entry name" value="lambda repressor-like DNA-binding domains"/>
    <property type="match status" value="1"/>
</dbReference>
<dbReference type="InterPro" id="IPR046335">
    <property type="entry name" value="LacI/GalR-like_sensor"/>
</dbReference>
<dbReference type="RefSeq" id="WP_251943295.1">
    <property type="nucleotide sequence ID" value="NZ_JAMRYM010000003.1"/>
</dbReference>
<dbReference type="GO" id="GO:0003700">
    <property type="term" value="F:DNA-binding transcription factor activity"/>
    <property type="evidence" value="ECO:0007669"/>
    <property type="project" value="TreeGrafter"/>
</dbReference>
<accession>A0A9X2DX81</accession>
<dbReference type="PANTHER" id="PTHR30146:SF153">
    <property type="entry name" value="LACTOSE OPERON REPRESSOR"/>
    <property type="match status" value="1"/>
</dbReference>
<evidence type="ECO:0000256" key="3">
    <source>
        <dbReference type="ARBA" id="ARBA00023163"/>
    </source>
</evidence>
<dbReference type="CDD" id="cd01392">
    <property type="entry name" value="HTH_LacI"/>
    <property type="match status" value="1"/>
</dbReference>
<dbReference type="AlphaFoldDB" id="A0A9X2DX81"/>